<gene>
    <name evidence="2" type="ORF">ETD86_07015</name>
</gene>
<dbReference type="Proteomes" id="UP000309128">
    <property type="component" value="Unassembled WGS sequence"/>
</dbReference>
<comment type="caution">
    <text evidence="2">The sequence shown here is derived from an EMBL/GenBank/DDBJ whole genome shotgun (WGS) entry which is preliminary data.</text>
</comment>
<reference evidence="2 3" key="1">
    <citation type="submission" date="2019-05" db="EMBL/GenBank/DDBJ databases">
        <title>Draft genome sequence of Nonomuraea turkmeniaca DSM 43926.</title>
        <authorList>
            <person name="Saricaoglu S."/>
            <person name="Isik K."/>
        </authorList>
    </citation>
    <scope>NUCLEOTIDE SEQUENCE [LARGE SCALE GENOMIC DNA]</scope>
    <source>
        <strain evidence="2 3">DSM 43926</strain>
    </source>
</reference>
<dbReference type="OrthoDB" id="3367198at2"/>
<sequence>MNEMWGHVSDRSAARFSLNTRPSRQAPATSPVTSLGHLDGQWPGGHAITIAADRWRPGDRPVRFEMRRATEADFTAAC</sequence>
<name>A0A5S4FSJ5_9ACTN</name>
<feature type="compositionally biased region" description="Polar residues" evidence="1">
    <location>
        <begin position="17"/>
        <end position="33"/>
    </location>
</feature>
<proteinExistence type="predicted"/>
<dbReference type="RefSeq" id="WP_138665278.1">
    <property type="nucleotide sequence ID" value="NZ_VCKY01000016.1"/>
</dbReference>
<organism evidence="2 3">
    <name type="scientific">Nonomuraea turkmeniaca</name>
    <dbReference type="NCBI Taxonomy" id="103838"/>
    <lineage>
        <taxon>Bacteria</taxon>
        <taxon>Bacillati</taxon>
        <taxon>Actinomycetota</taxon>
        <taxon>Actinomycetes</taxon>
        <taxon>Streptosporangiales</taxon>
        <taxon>Streptosporangiaceae</taxon>
        <taxon>Nonomuraea</taxon>
    </lineage>
</organism>
<evidence type="ECO:0000313" key="2">
    <source>
        <dbReference type="EMBL" id="TMR23737.1"/>
    </source>
</evidence>
<dbReference type="EMBL" id="VCKY01000016">
    <property type="protein sequence ID" value="TMR23737.1"/>
    <property type="molecule type" value="Genomic_DNA"/>
</dbReference>
<accession>A0A5S4FSJ5</accession>
<feature type="region of interest" description="Disordered" evidence="1">
    <location>
        <begin position="16"/>
        <end position="40"/>
    </location>
</feature>
<dbReference type="AlphaFoldDB" id="A0A5S4FSJ5"/>
<evidence type="ECO:0000256" key="1">
    <source>
        <dbReference type="SAM" id="MobiDB-lite"/>
    </source>
</evidence>
<keyword evidence="3" id="KW-1185">Reference proteome</keyword>
<protein>
    <submittedName>
        <fullName evidence="2">Uncharacterized protein</fullName>
    </submittedName>
</protein>
<evidence type="ECO:0000313" key="3">
    <source>
        <dbReference type="Proteomes" id="UP000309128"/>
    </source>
</evidence>